<dbReference type="Proteomes" id="UP000241222">
    <property type="component" value="Unassembled WGS sequence"/>
</dbReference>
<dbReference type="EMBL" id="PYMH01000016">
    <property type="protein sequence ID" value="PSU30487.1"/>
    <property type="molecule type" value="Genomic_DNA"/>
</dbReference>
<organism evidence="1 2">
    <name type="scientific">Photobacterium lutimaris</name>
    <dbReference type="NCBI Taxonomy" id="388278"/>
    <lineage>
        <taxon>Bacteria</taxon>
        <taxon>Pseudomonadati</taxon>
        <taxon>Pseudomonadota</taxon>
        <taxon>Gammaproteobacteria</taxon>
        <taxon>Vibrionales</taxon>
        <taxon>Vibrionaceae</taxon>
        <taxon>Photobacterium</taxon>
    </lineage>
</organism>
<protein>
    <submittedName>
        <fullName evidence="1">Uncharacterized protein</fullName>
    </submittedName>
</protein>
<keyword evidence="2" id="KW-1185">Reference proteome</keyword>
<dbReference type="AlphaFoldDB" id="A0A2T3IQ57"/>
<dbReference type="RefSeq" id="WP_107351218.1">
    <property type="nucleotide sequence ID" value="NZ_PYMH01000016.1"/>
</dbReference>
<evidence type="ECO:0000313" key="1">
    <source>
        <dbReference type="EMBL" id="PSU30487.1"/>
    </source>
</evidence>
<name>A0A2T3IQ57_9GAMM</name>
<dbReference type="OrthoDB" id="5828480at2"/>
<comment type="caution">
    <text evidence="1">The sequence shown here is derived from an EMBL/GenBank/DDBJ whole genome shotgun (WGS) entry which is preliminary data.</text>
</comment>
<gene>
    <name evidence="1" type="ORF">C9I99_23250</name>
</gene>
<accession>A0A2T3IQ57</accession>
<evidence type="ECO:0000313" key="2">
    <source>
        <dbReference type="Proteomes" id="UP000241222"/>
    </source>
</evidence>
<reference evidence="1 2" key="1">
    <citation type="submission" date="2018-03" db="EMBL/GenBank/DDBJ databases">
        <title>Whole genome sequencing of Histamine producing bacteria.</title>
        <authorList>
            <person name="Butler K."/>
        </authorList>
    </citation>
    <scope>NUCLEOTIDE SEQUENCE [LARGE SCALE GENOMIC DNA]</scope>
    <source>
        <strain evidence="1 2">JCM 13586</strain>
    </source>
</reference>
<proteinExistence type="predicted"/>
<sequence length="79" mass="9413">MKLSSIDMPAVHELQALGYTKSECLTIIEREIYRLNMIDRSKIDSLCCSEHLKEVEALDKIRSIKRTRFFQYIQRFVFL</sequence>